<dbReference type="SUPFAM" id="SSF48371">
    <property type="entry name" value="ARM repeat"/>
    <property type="match status" value="2"/>
</dbReference>
<accession>A0A267EWJ0</accession>
<keyword evidence="6" id="KW-1185">Reference proteome</keyword>
<comment type="caution">
    <text evidence="5">The sequence shown here is derived from an EMBL/GenBank/DDBJ whole genome shotgun (WGS) entry which is preliminary data.</text>
</comment>
<feature type="domain" description="tRNA (32-2'-O)-methyltransferase regulator THADA-like C-terminal TPR repeats region" evidence="4">
    <location>
        <begin position="1052"/>
        <end position="1209"/>
    </location>
</feature>
<sequence>MRCTRQISSGCVAELVSGLANSDISRKEKHILVGRLKQFPAVEVQSHCQQLLCSNASLETLVSAFEYLLQGNFGLPDTFCHKLLDKTVIDISDSPIGSARLLRSCQTALKLLRSLGLEAVPAEVAEKLRSVLIERLVDLQQSGGSDCLCLAYLLLVALCRSDLPSLTLQSLTGQPTDRAAASSQLAFWNALLTQDAYLSRRGSVTPNDDEVRDSSCSIDVPRLLDCLQYALQLNSVAADPLLLSKTILLCYEALLARCQSTDGESYDSRLAQPQLTQLTLDYVMANMESHIFLVKHNCSAIFNCLVRLIDRISGCWDAVLRRVHSLSWEAKAKYALLQGLAAAQPRLVLTACPNVLRVAVRQSREHVLGYYASDLFLALVPHCESPSTWLDALVKGVDNASDGHLLSIRDHFLQKLVRLKQPEFLSALCQAQYRKQRHRASRVKLLILSAGLKRVRLGEKECGILASLLRPACFWLHSRISFDAFNIWLSTQQSGAASNTDDSSPSVARQLLSNQFNFCSEFFTAWLGCPRSEERQRLAATFHAFLKRSLAWVKSGVFNSAEEAAAFYTDRLIQLCRTLLSQLHPGCSFPRRSSILELCLAALRCGMRSDVCTADFDPRQLLGNFSGAVAAQIADTFDANRANAVQLLSLIMQPTQTDLAAALASSAVSMHRSWRPQDAPTAHHLFVVLTEPAAPRQCRLALAKALGKSGVAADAFVDDGSKTQLVEWLTDQLEQQVTDAETAGLRFAAIRSPMHPTLHCLRRLAPFCKGSLSPLQLAERLLLLAKRATRAVSPVVASSAPEGGIVDGGGGSDSGGFPLGPGLSLESGCFDANEEAAGDPAANLPEFLVVCCWRTVKEASLLVAELSERHIPGDCGAEGSQEFIERMVRTIHAFYKELLFDSRHRGAFELAYEGFGRFCASVWRCPAAPLGCLPAGWLAELLSDLAGPPVDRLRLCLTRRSAGLPYYILGIVASEPAPDKSVAPAALSKALDALLSLAETRSGEDNEFVVHVYNTLPALFADSRVGPATGQWVAPALCRALDGFGARNWSIRNSCTRLFSSLFVRIFGVTRCREETSKKNVLSTSVFFHRYRGMYEYLKSRLEFAIRSMESGALTPELFPILLLFSRLTPPVKETSAVHDGGLDTGVFVPLIIACGSSPMIRVRHLSARALVAVVPGHQLAGLAERIIICGLRPTFGANQLHGALLQLAAAAAELAPALPGREERQSVFGRLAGLCLDRLDWLALPSGCCPTLAAAYARALRALLRPLAAEPVLRLLQASDGRLARLIGRRLHDDPATFLASAESAWPTILDEPDGPDMFAACTELACELLRALGQRSAVGHVPDLASSAAAGLLLTWLEMPAPRCAEIQISTLHWLLHESPRCPLQFGLLSNPGLAACCLRLLRGPGRPANSALAGLAAEFLASSLDQPGRLRGRQLIAEERQLPCRLEELLSLLGDSPAAGPCLRLRIRLLAGDGDGCGRLLLRLAGFDQPDRLRLAAAHALRDFCRRASIGLLTAEPWEWSSDKGEAEFVDWLDLWEAAVTGLMDDCEEVSAEVCACVSDLAGWVEPACQSKCLDWLIDRLAARRGPPGWSDAIADRLLAWLLAGFQVEQVEASIAEAKPLRLFDRSELNICWDSLMLFRRLADRLLTSPSPAIAVTAGCLRRLSDRLAKAATVASAKSVWPDPTRQPSAFNEASQTAARLRLARRLLTALGSGDGGHWDAELQSPYKAYVQCGWD</sequence>
<evidence type="ECO:0000259" key="3">
    <source>
        <dbReference type="Pfam" id="PF10350"/>
    </source>
</evidence>
<protein>
    <submittedName>
        <fullName evidence="5">Uncharacterized protein</fullName>
    </submittedName>
</protein>
<proteinExistence type="inferred from homology"/>
<evidence type="ECO:0000259" key="4">
    <source>
        <dbReference type="Pfam" id="PF25151"/>
    </source>
</evidence>
<dbReference type="Proteomes" id="UP000215902">
    <property type="component" value="Unassembled WGS sequence"/>
</dbReference>
<dbReference type="InterPro" id="IPR051954">
    <property type="entry name" value="tRNA_methyltransferase_THADA"/>
</dbReference>
<dbReference type="GO" id="GO:0005829">
    <property type="term" value="C:cytosol"/>
    <property type="evidence" value="ECO:0007669"/>
    <property type="project" value="TreeGrafter"/>
</dbReference>
<dbReference type="OrthoDB" id="73997at2759"/>
<dbReference type="PANTHER" id="PTHR14387:SF0">
    <property type="entry name" value="DUF2428 DOMAIN-CONTAINING PROTEIN"/>
    <property type="match status" value="1"/>
</dbReference>
<dbReference type="InterPro" id="IPR016024">
    <property type="entry name" value="ARM-type_fold"/>
</dbReference>
<evidence type="ECO:0000313" key="6">
    <source>
        <dbReference type="Proteomes" id="UP000215902"/>
    </source>
</evidence>
<dbReference type="PANTHER" id="PTHR14387">
    <property type="entry name" value="THADA/DEATH RECEPTOR INTERACTING PROTEIN"/>
    <property type="match status" value="1"/>
</dbReference>
<dbReference type="Pfam" id="PF25151">
    <property type="entry name" value="TPR_Trm732_C"/>
    <property type="match status" value="1"/>
</dbReference>
<evidence type="ECO:0000256" key="2">
    <source>
        <dbReference type="ARBA" id="ARBA00022694"/>
    </source>
</evidence>
<dbReference type="STRING" id="282301.A0A267EWJ0"/>
<dbReference type="InterPro" id="IPR056842">
    <property type="entry name" value="THADA-like_TPR_C"/>
</dbReference>
<evidence type="ECO:0000313" key="5">
    <source>
        <dbReference type="EMBL" id="PAA65893.1"/>
    </source>
</evidence>
<reference evidence="5 6" key="1">
    <citation type="submission" date="2017-06" db="EMBL/GenBank/DDBJ databases">
        <title>A platform for efficient transgenesis in Macrostomum lignano, a flatworm model organism for stem cell research.</title>
        <authorList>
            <person name="Berezikov E."/>
        </authorList>
    </citation>
    <scope>NUCLEOTIDE SEQUENCE [LARGE SCALE GENOMIC DNA]</scope>
    <source>
        <strain evidence="5">DV1</strain>
        <tissue evidence="5">Whole organism</tissue>
    </source>
</reference>
<dbReference type="InterPro" id="IPR019442">
    <property type="entry name" value="THADA/TRM732_DUF2428"/>
</dbReference>
<keyword evidence="2" id="KW-0819">tRNA processing</keyword>
<evidence type="ECO:0000256" key="1">
    <source>
        <dbReference type="ARBA" id="ARBA00010409"/>
    </source>
</evidence>
<dbReference type="EMBL" id="NIVC01001608">
    <property type="protein sequence ID" value="PAA65893.1"/>
    <property type="molecule type" value="Genomic_DNA"/>
</dbReference>
<feature type="domain" description="DUF2428" evidence="3">
    <location>
        <begin position="777"/>
        <end position="1050"/>
    </location>
</feature>
<organism evidence="5 6">
    <name type="scientific">Macrostomum lignano</name>
    <dbReference type="NCBI Taxonomy" id="282301"/>
    <lineage>
        <taxon>Eukaryota</taxon>
        <taxon>Metazoa</taxon>
        <taxon>Spiralia</taxon>
        <taxon>Lophotrochozoa</taxon>
        <taxon>Platyhelminthes</taxon>
        <taxon>Rhabditophora</taxon>
        <taxon>Macrostomorpha</taxon>
        <taxon>Macrostomida</taxon>
        <taxon>Macrostomidae</taxon>
        <taxon>Macrostomum</taxon>
    </lineage>
</organism>
<comment type="similarity">
    <text evidence="1">Belongs to the THADA family.</text>
</comment>
<dbReference type="Pfam" id="PF10350">
    <property type="entry name" value="DUF2428"/>
    <property type="match status" value="1"/>
</dbReference>
<gene>
    <name evidence="5" type="ORF">BOX15_Mlig014691g3</name>
</gene>
<name>A0A267EWJ0_9PLAT</name>
<dbReference type="GO" id="GO:0030488">
    <property type="term" value="P:tRNA methylation"/>
    <property type="evidence" value="ECO:0007669"/>
    <property type="project" value="TreeGrafter"/>
</dbReference>